<sequence>MADVGAHERELAMEALDAHRRAGRLEREEHASRCAAASRAASRSQLDALFRDLPEPHPAYPSGAPTAPAPTPTGPPAAPDLPELVAPTGAAVARHAGMISMLTPVAAALLFAASGGRFPWVFLLVPIVIAAVAFVSHRHQQ</sequence>
<feature type="compositionally biased region" description="Pro residues" evidence="1">
    <location>
        <begin position="67"/>
        <end position="79"/>
    </location>
</feature>
<dbReference type="InterPro" id="IPR012551">
    <property type="entry name" value="DUF1707_SHOCT-like"/>
</dbReference>
<protein>
    <submittedName>
        <fullName evidence="4">DUF1707 domain-containing protein</fullName>
    </submittedName>
</protein>
<keyword evidence="2" id="KW-0472">Membrane</keyword>
<organism evidence="4 5">
    <name type="scientific">Actinomycetospora chibensis</name>
    <dbReference type="NCBI Taxonomy" id="663606"/>
    <lineage>
        <taxon>Bacteria</taxon>
        <taxon>Bacillati</taxon>
        <taxon>Actinomycetota</taxon>
        <taxon>Actinomycetes</taxon>
        <taxon>Pseudonocardiales</taxon>
        <taxon>Pseudonocardiaceae</taxon>
        <taxon>Actinomycetospora</taxon>
    </lineage>
</organism>
<evidence type="ECO:0000313" key="4">
    <source>
        <dbReference type="EMBL" id="MFC4834880.1"/>
    </source>
</evidence>
<name>A0ABV9RM52_9PSEU</name>
<feature type="transmembrane region" description="Helical" evidence="2">
    <location>
        <begin position="92"/>
        <end position="112"/>
    </location>
</feature>
<accession>A0ABV9RM52</accession>
<reference evidence="5" key="1">
    <citation type="journal article" date="2019" name="Int. J. Syst. Evol. Microbiol.">
        <title>The Global Catalogue of Microorganisms (GCM) 10K type strain sequencing project: providing services to taxonomists for standard genome sequencing and annotation.</title>
        <authorList>
            <consortium name="The Broad Institute Genomics Platform"/>
            <consortium name="The Broad Institute Genome Sequencing Center for Infectious Disease"/>
            <person name="Wu L."/>
            <person name="Ma J."/>
        </authorList>
    </citation>
    <scope>NUCLEOTIDE SEQUENCE [LARGE SCALE GENOMIC DNA]</scope>
    <source>
        <strain evidence="5">CCUG 50347</strain>
    </source>
</reference>
<evidence type="ECO:0000313" key="5">
    <source>
        <dbReference type="Proteomes" id="UP001595909"/>
    </source>
</evidence>
<feature type="domain" description="DUF1707" evidence="3">
    <location>
        <begin position="5"/>
        <end position="54"/>
    </location>
</feature>
<dbReference type="EMBL" id="JBHSIM010000044">
    <property type="protein sequence ID" value="MFC4834880.1"/>
    <property type="molecule type" value="Genomic_DNA"/>
</dbReference>
<evidence type="ECO:0000256" key="1">
    <source>
        <dbReference type="SAM" id="MobiDB-lite"/>
    </source>
</evidence>
<feature type="transmembrane region" description="Helical" evidence="2">
    <location>
        <begin position="118"/>
        <end position="136"/>
    </location>
</feature>
<dbReference type="RefSeq" id="WP_274189664.1">
    <property type="nucleotide sequence ID" value="NZ_BAABHN010000044.1"/>
</dbReference>
<evidence type="ECO:0000256" key="2">
    <source>
        <dbReference type="SAM" id="Phobius"/>
    </source>
</evidence>
<gene>
    <name evidence="4" type="ORF">ACFPEL_20885</name>
</gene>
<dbReference type="Pfam" id="PF08044">
    <property type="entry name" value="DUF1707"/>
    <property type="match status" value="1"/>
</dbReference>
<comment type="caution">
    <text evidence="4">The sequence shown here is derived from an EMBL/GenBank/DDBJ whole genome shotgun (WGS) entry which is preliminary data.</text>
</comment>
<evidence type="ECO:0000259" key="3">
    <source>
        <dbReference type="Pfam" id="PF08044"/>
    </source>
</evidence>
<feature type="region of interest" description="Disordered" evidence="1">
    <location>
        <begin position="52"/>
        <end position="83"/>
    </location>
</feature>
<keyword evidence="2" id="KW-0812">Transmembrane</keyword>
<proteinExistence type="predicted"/>
<keyword evidence="5" id="KW-1185">Reference proteome</keyword>
<dbReference type="Proteomes" id="UP001595909">
    <property type="component" value="Unassembled WGS sequence"/>
</dbReference>
<keyword evidence="2" id="KW-1133">Transmembrane helix</keyword>